<feature type="non-terminal residue" evidence="1">
    <location>
        <position position="92"/>
    </location>
</feature>
<sequence>MPNELREEIKMYSHLTAIELKNHLRRKGFDISKYSPKRLYFWKSVASQKLFKHYNNHIEFACQLLSEHETHGFRWCLNIKIQKSPPSVSSPH</sequence>
<accession>A0A9N9HEG6</accession>
<protein>
    <submittedName>
        <fullName evidence="1">2886_t:CDS:1</fullName>
    </submittedName>
</protein>
<dbReference type="EMBL" id="CAJVPL010010831">
    <property type="protein sequence ID" value="CAG8682142.1"/>
    <property type="molecule type" value="Genomic_DNA"/>
</dbReference>
<comment type="caution">
    <text evidence="1">The sequence shown here is derived from an EMBL/GenBank/DDBJ whole genome shotgun (WGS) entry which is preliminary data.</text>
</comment>
<reference evidence="1" key="1">
    <citation type="submission" date="2021-06" db="EMBL/GenBank/DDBJ databases">
        <authorList>
            <person name="Kallberg Y."/>
            <person name="Tangrot J."/>
            <person name="Rosling A."/>
        </authorList>
    </citation>
    <scope>NUCLEOTIDE SEQUENCE</scope>
    <source>
        <strain evidence="1">MT106</strain>
    </source>
</reference>
<evidence type="ECO:0000313" key="1">
    <source>
        <dbReference type="EMBL" id="CAG8682142.1"/>
    </source>
</evidence>
<name>A0A9N9HEG6_9GLOM</name>
<evidence type="ECO:0000313" key="2">
    <source>
        <dbReference type="Proteomes" id="UP000789831"/>
    </source>
</evidence>
<organism evidence="1 2">
    <name type="scientific">Ambispora gerdemannii</name>
    <dbReference type="NCBI Taxonomy" id="144530"/>
    <lineage>
        <taxon>Eukaryota</taxon>
        <taxon>Fungi</taxon>
        <taxon>Fungi incertae sedis</taxon>
        <taxon>Mucoromycota</taxon>
        <taxon>Glomeromycotina</taxon>
        <taxon>Glomeromycetes</taxon>
        <taxon>Archaeosporales</taxon>
        <taxon>Ambisporaceae</taxon>
        <taxon>Ambispora</taxon>
    </lineage>
</organism>
<dbReference type="AlphaFoldDB" id="A0A9N9HEG6"/>
<dbReference type="OrthoDB" id="2374784at2759"/>
<keyword evidence="2" id="KW-1185">Reference proteome</keyword>
<proteinExistence type="predicted"/>
<dbReference type="Proteomes" id="UP000789831">
    <property type="component" value="Unassembled WGS sequence"/>
</dbReference>
<gene>
    <name evidence="1" type="ORF">AGERDE_LOCUS12717</name>
</gene>